<comment type="caution">
    <text evidence="2">The sequence shown here is derived from an EMBL/GenBank/DDBJ whole genome shotgun (WGS) entry which is preliminary data.</text>
</comment>
<protein>
    <submittedName>
        <fullName evidence="2">Uncharacterized protein</fullName>
    </submittedName>
</protein>
<evidence type="ECO:0000313" key="3">
    <source>
        <dbReference type="Proteomes" id="UP000645555"/>
    </source>
</evidence>
<evidence type="ECO:0000313" key="2">
    <source>
        <dbReference type="EMBL" id="GGX76779.1"/>
    </source>
</evidence>
<keyword evidence="3" id="KW-1185">Reference proteome</keyword>
<evidence type="ECO:0000256" key="1">
    <source>
        <dbReference type="SAM" id="MobiDB-lite"/>
    </source>
</evidence>
<accession>A0A918KU11</accession>
<reference evidence="2" key="2">
    <citation type="submission" date="2020-09" db="EMBL/GenBank/DDBJ databases">
        <authorList>
            <person name="Sun Q."/>
            <person name="Ohkuma M."/>
        </authorList>
    </citation>
    <scope>NUCLEOTIDE SEQUENCE</scope>
    <source>
        <strain evidence="2">JCM 4956</strain>
    </source>
</reference>
<feature type="region of interest" description="Disordered" evidence="1">
    <location>
        <begin position="102"/>
        <end position="128"/>
    </location>
</feature>
<sequence length="128" mass="13530">MISEAETLKADPDTAKDAASAPCAMAMPSAPTASVHGTSITAVRLQCVRPSPGTVVLAPAYPSRMGRPFRGAGAVAGSARATDESKIQKLLTCFTGRVNTPDTMEERRLHDRPTESAEPSNFLYIDPN</sequence>
<dbReference type="AlphaFoldDB" id="A0A918KU11"/>
<gene>
    <name evidence="2" type="ORF">GCM10010515_50960</name>
</gene>
<dbReference type="EMBL" id="BMWD01000019">
    <property type="protein sequence ID" value="GGX76779.1"/>
    <property type="molecule type" value="Genomic_DNA"/>
</dbReference>
<reference evidence="2" key="1">
    <citation type="journal article" date="2014" name="Int. J. Syst. Evol. Microbiol.">
        <title>Complete genome sequence of Corynebacterium casei LMG S-19264T (=DSM 44701T), isolated from a smear-ripened cheese.</title>
        <authorList>
            <consortium name="US DOE Joint Genome Institute (JGI-PGF)"/>
            <person name="Walter F."/>
            <person name="Albersmeier A."/>
            <person name="Kalinowski J."/>
            <person name="Ruckert C."/>
        </authorList>
    </citation>
    <scope>NUCLEOTIDE SEQUENCE</scope>
    <source>
        <strain evidence="2">JCM 4956</strain>
    </source>
</reference>
<name>A0A918KU11_9ACTN</name>
<dbReference type="Proteomes" id="UP000645555">
    <property type="component" value="Unassembled WGS sequence"/>
</dbReference>
<proteinExistence type="predicted"/>
<feature type="compositionally biased region" description="Basic and acidic residues" evidence="1">
    <location>
        <begin position="104"/>
        <end position="115"/>
    </location>
</feature>
<organism evidence="2 3">
    <name type="scientific">Streptomyces fructofermentans</name>
    <dbReference type="NCBI Taxonomy" id="152141"/>
    <lineage>
        <taxon>Bacteria</taxon>
        <taxon>Bacillati</taxon>
        <taxon>Actinomycetota</taxon>
        <taxon>Actinomycetes</taxon>
        <taxon>Kitasatosporales</taxon>
        <taxon>Streptomycetaceae</taxon>
        <taxon>Streptomyces</taxon>
    </lineage>
</organism>